<accession>A0A4Y9EMG8</accession>
<dbReference type="EMBL" id="SIHO01000002">
    <property type="protein sequence ID" value="TFU03217.1"/>
    <property type="molecule type" value="Genomic_DNA"/>
</dbReference>
<dbReference type="OrthoDB" id="8905713at2"/>
<keyword evidence="3" id="KW-1185">Reference proteome</keyword>
<dbReference type="Proteomes" id="UP000297737">
    <property type="component" value="Unassembled WGS sequence"/>
</dbReference>
<feature type="chain" id="PRO_5021190650" evidence="1">
    <location>
        <begin position="19"/>
        <end position="136"/>
    </location>
</feature>
<sequence length="136" mass="14346">MLYAIFLMLAAANPQPFAWVTYIPGESIIHGVAETDSRDLRIDCTTSGRLDVIIWSDVAAASGATVPVVLKANGKSYRVPAVVFDGDMPQLVAPVAADHPFIRALLRGQSVSVNNNPPVPGTGAAQHLKPLIAACK</sequence>
<name>A0A4Y9EMG8_9SPHN</name>
<evidence type="ECO:0000313" key="3">
    <source>
        <dbReference type="Proteomes" id="UP000297737"/>
    </source>
</evidence>
<evidence type="ECO:0000256" key="1">
    <source>
        <dbReference type="SAM" id="SignalP"/>
    </source>
</evidence>
<feature type="signal peptide" evidence="1">
    <location>
        <begin position="1"/>
        <end position="18"/>
    </location>
</feature>
<proteinExistence type="predicted"/>
<keyword evidence="1" id="KW-0732">Signal</keyword>
<comment type="caution">
    <text evidence="2">The sequence shown here is derived from an EMBL/GenBank/DDBJ whole genome shotgun (WGS) entry which is preliminary data.</text>
</comment>
<evidence type="ECO:0000313" key="2">
    <source>
        <dbReference type="EMBL" id="TFU03217.1"/>
    </source>
</evidence>
<reference evidence="2 3" key="1">
    <citation type="submission" date="2019-02" db="EMBL/GenBank/DDBJ databases">
        <title>Polymorphobacter sp. isolated from the lake at the Tibet of China.</title>
        <authorList>
            <person name="Li A."/>
        </authorList>
    </citation>
    <scope>NUCLEOTIDE SEQUENCE [LARGE SCALE GENOMIC DNA]</scope>
    <source>
        <strain evidence="2 3">DJ1R-1</strain>
    </source>
</reference>
<organism evidence="2 3">
    <name type="scientific">Glacieibacterium arshaanense</name>
    <dbReference type="NCBI Taxonomy" id="2511025"/>
    <lineage>
        <taxon>Bacteria</taxon>
        <taxon>Pseudomonadati</taxon>
        <taxon>Pseudomonadota</taxon>
        <taxon>Alphaproteobacteria</taxon>
        <taxon>Sphingomonadales</taxon>
        <taxon>Sphingosinicellaceae</taxon>
        <taxon>Glacieibacterium</taxon>
    </lineage>
</organism>
<dbReference type="RefSeq" id="WP_135245809.1">
    <property type="nucleotide sequence ID" value="NZ_SIHO01000002.1"/>
</dbReference>
<gene>
    <name evidence="2" type="ORF">EUV02_08460</name>
</gene>
<dbReference type="AlphaFoldDB" id="A0A4Y9EMG8"/>
<protein>
    <submittedName>
        <fullName evidence="2">Uncharacterized protein</fullName>
    </submittedName>
</protein>